<feature type="region of interest" description="Disordered" evidence="1">
    <location>
        <begin position="1"/>
        <end position="29"/>
    </location>
</feature>
<accession>A0A9N9E7I6</accession>
<feature type="compositionally biased region" description="Acidic residues" evidence="1">
    <location>
        <begin position="136"/>
        <end position="146"/>
    </location>
</feature>
<evidence type="ECO:0000313" key="2">
    <source>
        <dbReference type="EMBL" id="CAG8662758.1"/>
    </source>
</evidence>
<evidence type="ECO:0000313" key="3">
    <source>
        <dbReference type="Proteomes" id="UP000789396"/>
    </source>
</evidence>
<sequence>KDHDTPSFSEPSDINDTESSENRPKKMLKIRQSAQVSIIESEDSPSFKSFQSVLKSEKQLEASNKLFRSKNNRNEQQLFPDQSLKVPDVEILTNNVKSNPLPSNVSWVWGLRNIQNEFNQSSTYDLEDLEWPLLDNDDDSESESDNIFESPTQAEQSPLTEAYIASYLDPRFKNLSFTNNEKKKEVLDLLCEIIKTNNTAINAPARTEMDRFFDSKIPDYVVDDELERYKK</sequence>
<dbReference type="AlphaFoldDB" id="A0A9N9E7I6"/>
<feature type="non-terminal residue" evidence="2">
    <location>
        <position position="231"/>
    </location>
</feature>
<comment type="caution">
    <text evidence="2">The sequence shown here is derived from an EMBL/GenBank/DDBJ whole genome shotgun (WGS) entry which is preliminary data.</text>
</comment>
<organism evidence="2 3">
    <name type="scientific">Racocetra fulgida</name>
    <dbReference type="NCBI Taxonomy" id="60492"/>
    <lineage>
        <taxon>Eukaryota</taxon>
        <taxon>Fungi</taxon>
        <taxon>Fungi incertae sedis</taxon>
        <taxon>Mucoromycota</taxon>
        <taxon>Glomeromycotina</taxon>
        <taxon>Glomeromycetes</taxon>
        <taxon>Diversisporales</taxon>
        <taxon>Gigasporaceae</taxon>
        <taxon>Racocetra</taxon>
    </lineage>
</organism>
<reference evidence="2" key="1">
    <citation type="submission" date="2021-06" db="EMBL/GenBank/DDBJ databases">
        <authorList>
            <person name="Kallberg Y."/>
            <person name="Tangrot J."/>
            <person name="Rosling A."/>
        </authorList>
    </citation>
    <scope>NUCLEOTIDE SEQUENCE</scope>
    <source>
        <strain evidence="2">IN212</strain>
    </source>
</reference>
<feature type="compositionally biased region" description="Polar residues" evidence="1">
    <location>
        <begin position="1"/>
        <end position="12"/>
    </location>
</feature>
<proteinExistence type="predicted"/>
<gene>
    <name evidence="2" type="ORF">RFULGI_LOCUS8916</name>
</gene>
<keyword evidence="3" id="KW-1185">Reference proteome</keyword>
<feature type="non-terminal residue" evidence="2">
    <location>
        <position position="1"/>
    </location>
</feature>
<protein>
    <submittedName>
        <fullName evidence="2">10320_t:CDS:1</fullName>
    </submittedName>
</protein>
<dbReference type="Proteomes" id="UP000789396">
    <property type="component" value="Unassembled WGS sequence"/>
</dbReference>
<name>A0A9N9E7I6_9GLOM</name>
<evidence type="ECO:0000256" key="1">
    <source>
        <dbReference type="SAM" id="MobiDB-lite"/>
    </source>
</evidence>
<dbReference type="EMBL" id="CAJVPZ010015040">
    <property type="protein sequence ID" value="CAG8662758.1"/>
    <property type="molecule type" value="Genomic_DNA"/>
</dbReference>
<feature type="region of interest" description="Disordered" evidence="1">
    <location>
        <begin position="136"/>
        <end position="155"/>
    </location>
</feature>